<dbReference type="GO" id="GO:0016787">
    <property type="term" value="F:hydrolase activity"/>
    <property type="evidence" value="ECO:0007669"/>
    <property type="project" value="InterPro"/>
</dbReference>
<dbReference type="Gene3D" id="3.40.50.1820">
    <property type="entry name" value="alpha/beta hydrolase"/>
    <property type="match status" value="1"/>
</dbReference>
<dbReference type="Pfam" id="PF07859">
    <property type="entry name" value="Abhydrolase_3"/>
    <property type="match status" value="1"/>
</dbReference>
<dbReference type="InterPro" id="IPR050466">
    <property type="entry name" value="Carboxylest/Gibb_receptor"/>
</dbReference>
<dbReference type="PANTHER" id="PTHR23024:SF577">
    <property type="entry name" value="CARBOXYLESTERASE 2-RELATED"/>
    <property type="match status" value="1"/>
</dbReference>
<proteinExistence type="predicted"/>
<reference evidence="2 3" key="1">
    <citation type="submission" date="2023-10" db="EMBL/GenBank/DDBJ databases">
        <title>Chromosome-scale genome assembly provides insights into flower coloration mechanisms of Canna indica.</title>
        <authorList>
            <person name="Li C."/>
        </authorList>
    </citation>
    <scope>NUCLEOTIDE SEQUENCE [LARGE SCALE GENOMIC DNA]</scope>
    <source>
        <tissue evidence="2">Flower</tissue>
    </source>
</reference>
<dbReference type="InterPro" id="IPR013094">
    <property type="entry name" value="AB_hydrolase_3"/>
</dbReference>
<dbReference type="AlphaFoldDB" id="A0AAQ3JT35"/>
<dbReference type="EMBL" id="CP136890">
    <property type="protein sequence ID" value="WOK94316.1"/>
    <property type="molecule type" value="Genomic_DNA"/>
</dbReference>
<gene>
    <name evidence="2" type="ORF">Cni_G03018</name>
</gene>
<sequence>MDADDEIVFDMFPFFRQYKSGRVVRSFTDIVPAGIDAATGVASKDVVIDPSTGLSVRLHLPTLGAASHDRKLPVLVYFHGGAFLIGSAFDPHSHHYLNEVVAKASVLAVSVDYRLAPEHPLPTAYEDAWAVLLWIVGGAEAWLSERGDLERVFLAGCSAGANIAHQVALRAGAEALPARARVEGMILLHPYFWGREPVGAERRDAEFRAKEERVWRFVCPESKGVDDPYVNPVAAGAPSLTGVVARRVLVAVAEEDWLRERGRVYCEGLKASGWGGAAELVETKGEGHAFHVSNPRSEKAQELMQRVVDFLGSNTS</sequence>
<evidence type="ECO:0000313" key="2">
    <source>
        <dbReference type="EMBL" id="WOK94316.1"/>
    </source>
</evidence>
<evidence type="ECO:0000259" key="1">
    <source>
        <dbReference type="Pfam" id="PF07859"/>
    </source>
</evidence>
<name>A0AAQ3JT35_9LILI</name>
<accession>A0AAQ3JT35</accession>
<organism evidence="2 3">
    <name type="scientific">Canna indica</name>
    <name type="common">Indian-shot</name>
    <dbReference type="NCBI Taxonomy" id="4628"/>
    <lineage>
        <taxon>Eukaryota</taxon>
        <taxon>Viridiplantae</taxon>
        <taxon>Streptophyta</taxon>
        <taxon>Embryophyta</taxon>
        <taxon>Tracheophyta</taxon>
        <taxon>Spermatophyta</taxon>
        <taxon>Magnoliopsida</taxon>
        <taxon>Liliopsida</taxon>
        <taxon>Zingiberales</taxon>
        <taxon>Cannaceae</taxon>
        <taxon>Canna</taxon>
    </lineage>
</organism>
<keyword evidence="3" id="KW-1185">Reference proteome</keyword>
<dbReference type="InterPro" id="IPR029058">
    <property type="entry name" value="AB_hydrolase_fold"/>
</dbReference>
<dbReference type="Proteomes" id="UP001327560">
    <property type="component" value="Chromosome 1"/>
</dbReference>
<feature type="domain" description="Alpha/beta hydrolase fold-3" evidence="1">
    <location>
        <begin position="75"/>
        <end position="291"/>
    </location>
</feature>
<protein>
    <submittedName>
        <fullName evidence="2">Tuliposide A-converting enzyme 2, chloroplastic</fullName>
    </submittedName>
</protein>
<dbReference type="SUPFAM" id="SSF53474">
    <property type="entry name" value="alpha/beta-Hydrolases"/>
    <property type="match status" value="1"/>
</dbReference>
<evidence type="ECO:0000313" key="3">
    <source>
        <dbReference type="Proteomes" id="UP001327560"/>
    </source>
</evidence>
<dbReference type="PANTHER" id="PTHR23024">
    <property type="entry name" value="ARYLACETAMIDE DEACETYLASE"/>
    <property type="match status" value="1"/>
</dbReference>